<feature type="domain" description="C2 tensin-type" evidence="1">
    <location>
        <begin position="1"/>
        <end position="74"/>
    </location>
</feature>
<dbReference type="PROSITE" id="PS51182">
    <property type="entry name" value="C2_TENSIN"/>
    <property type="match status" value="1"/>
</dbReference>
<dbReference type="InterPro" id="IPR014020">
    <property type="entry name" value="Tensin_C2-dom"/>
</dbReference>
<evidence type="ECO:0000313" key="2">
    <source>
        <dbReference type="Proteomes" id="UP000046393"/>
    </source>
</evidence>
<evidence type="ECO:0000259" key="1">
    <source>
        <dbReference type="PROSITE" id="PS51182"/>
    </source>
</evidence>
<dbReference type="AlphaFoldDB" id="A0A0N5AKG5"/>
<dbReference type="Proteomes" id="UP000046393">
    <property type="component" value="Unplaced"/>
</dbReference>
<dbReference type="SUPFAM" id="SSF49562">
    <property type="entry name" value="C2 domain (Calcium/lipid-binding domain, CaLB)"/>
    <property type="match status" value="1"/>
</dbReference>
<dbReference type="PANTHER" id="PTHR45734">
    <property type="entry name" value="TENSIN"/>
    <property type="match status" value="1"/>
</dbReference>
<dbReference type="InterPro" id="IPR051484">
    <property type="entry name" value="Tensin_PTEN_phosphatase"/>
</dbReference>
<proteinExistence type="predicted"/>
<organism evidence="2 3">
    <name type="scientific">Syphacia muris</name>
    <dbReference type="NCBI Taxonomy" id="451379"/>
    <lineage>
        <taxon>Eukaryota</taxon>
        <taxon>Metazoa</taxon>
        <taxon>Ecdysozoa</taxon>
        <taxon>Nematoda</taxon>
        <taxon>Chromadorea</taxon>
        <taxon>Rhabditida</taxon>
        <taxon>Spirurina</taxon>
        <taxon>Oxyuridomorpha</taxon>
        <taxon>Oxyuroidea</taxon>
        <taxon>Oxyuridae</taxon>
        <taxon>Syphacia</taxon>
    </lineage>
</organism>
<dbReference type="PANTHER" id="PTHR45734:SF10">
    <property type="entry name" value="BLISTERY, ISOFORM A"/>
    <property type="match status" value="1"/>
</dbReference>
<accession>A0A0N5AKG5</accession>
<dbReference type="WBParaSite" id="SMUV_0000498701-mRNA-1">
    <property type="protein sequence ID" value="SMUV_0000498701-mRNA-1"/>
    <property type="gene ID" value="SMUV_0000498701"/>
</dbReference>
<evidence type="ECO:0000313" key="3">
    <source>
        <dbReference type="WBParaSite" id="SMUV_0000498701-mRNA-1"/>
    </source>
</evidence>
<dbReference type="Gene3D" id="2.60.40.1110">
    <property type="match status" value="1"/>
</dbReference>
<name>A0A0N5AKG5_9BILA</name>
<reference evidence="3" key="1">
    <citation type="submission" date="2017-02" db="UniProtKB">
        <authorList>
            <consortium name="WormBaseParasite"/>
        </authorList>
    </citation>
    <scope>IDENTIFICATION</scope>
</reference>
<dbReference type="GO" id="GO:0005925">
    <property type="term" value="C:focal adhesion"/>
    <property type="evidence" value="ECO:0007669"/>
    <property type="project" value="TreeGrafter"/>
</dbReference>
<keyword evidence="2" id="KW-1185">Reference proteome</keyword>
<dbReference type="InterPro" id="IPR035892">
    <property type="entry name" value="C2_domain_sf"/>
</dbReference>
<dbReference type="Pfam" id="PF10409">
    <property type="entry name" value="PTEN_C2"/>
    <property type="match status" value="1"/>
</dbReference>
<sequence>MIHTQNQTTIDLFGLPLRGDILVKCFERTKTSERSPLFRCQFNTCTFDLDACQDSLFTLKFTKQQLDDIYKVVN</sequence>
<protein>
    <submittedName>
        <fullName evidence="3">C2 tensin-type domain-containing protein</fullName>
    </submittedName>
</protein>